<feature type="region of interest" description="Disordered" evidence="1">
    <location>
        <begin position="46"/>
        <end position="146"/>
    </location>
</feature>
<proteinExistence type="predicted"/>
<evidence type="ECO:0000313" key="2">
    <source>
        <dbReference type="EMBL" id="GIL56475.1"/>
    </source>
</evidence>
<evidence type="ECO:0000313" key="3">
    <source>
        <dbReference type="Proteomes" id="UP000747399"/>
    </source>
</evidence>
<feature type="region of interest" description="Disordered" evidence="1">
    <location>
        <begin position="497"/>
        <end position="552"/>
    </location>
</feature>
<reference evidence="2" key="1">
    <citation type="journal article" date="2021" name="Proc. Natl. Acad. Sci. U.S.A.">
        <title>Three genomes in the algal genus Volvox reveal the fate of a haploid sex-determining region after a transition to homothallism.</title>
        <authorList>
            <person name="Yamamoto K."/>
            <person name="Hamaji T."/>
            <person name="Kawai-Toyooka H."/>
            <person name="Matsuzaki R."/>
            <person name="Takahashi F."/>
            <person name="Nishimura Y."/>
            <person name="Kawachi M."/>
            <person name="Noguchi H."/>
            <person name="Minakuchi Y."/>
            <person name="Umen J.G."/>
            <person name="Toyoda A."/>
            <person name="Nozaki H."/>
        </authorList>
    </citation>
    <scope>NUCLEOTIDE SEQUENCE</scope>
    <source>
        <strain evidence="2">NIES-3780</strain>
    </source>
</reference>
<feature type="compositionally biased region" description="Low complexity" evidence="1">
    <location>
        <begin position="246"/>
        <end position="286"/>
    </location>
</feature>
<feature type="compositionally biased region" description="Basic residues" evidence="1">
    <location>
        <begin position="521"/>
        <end position="536"/>
    </location>
</feature>
<dbReference type="SUPFAM" id="SSF46689">
    <property type="entry name" value="Homeodomain-like"/>
    <property type="match status" value="1"/>
</dbReference>
<keyword evidence="3" id="KW-1185">Reference proteome</keyword>
<dbReference type="Gene3D" id="1.10.10.60">
    <property type="entry name" value="Homeodomain-like"/>
    <property type="match status" value="1"/>
</dbReference>
<protein>
    <recommendedName>
        <fullName evidence="4">Homeobox domain-containing protein</fullName>
    </recommendedName>
</protein>
<evidence type="ECO:0000256" key="1">
    <source>
        <dbReference type="SAM" id="MobiDB-lite"/>
    </source>
</evidence>
<organism evidence="2 3">
    <name type="scientific">Volvox africanus</name>
    <dbReference type="NCBI Taxonomy" id="51714"/>
    <lineage>
        <taxon>Eukaryota</taxon>
        <taxon>Viridiplantae</taxon>
        <taxon>Chlorophyta</taxon>
        <taxon>core chlorophytes</taxon>
        <taxon>Chlorophyceae</taxon>
        <taxon>CS clade</taxon>
        <taxon>Chlamydomonadales</taxon>
        <taxon>Volvocaceae</taxon>
        <taxon>Volvox</taxon>
    </lineage>
</organism>
<feature type="compositionally biased region" description="Basic residues" evidence="1">
    <location>
        <begin position="54"/>
        <end position="63"/>
    </location>
</feature>
<name>A0A8J4F238_9CHLO</name>
<comment type="caution">
    <text evidence="2">The sequence shown here is derived from an EMBL/GenBank/DDBJ whole genome shotgun (WGS) entry which is preliminary data.</text>
</comment>
<gene>
    <name evidence="2" type="ORF">Vafri_11831</name>
</gene>
<feature type="compositionally biased region" description="Low complexity" evidence="1">
    <location>
        <begin position="397"/>
        <end position="415"/>
    </location>
</feature>
<dbReference type="InterPro" id="IPR009057">
    <property type="entry name" value="Homeodomain-like_sf"/>
</dbReference>
<dbReference type="Proteomes" id="UP000747399">
    <property type="component" value="Unassembled WGS sequence"/>
</dbReference>
<evidence type="ECO:0008006" key="4">
    <source>
        <dbReference type="Google" id="ProtNLM"/>
    </source>
</evidence>
<feature type="compositionally biased region" description="Low complexity" evidence="1">
    <location>
        <begin position="90"/>
        <end position="110"/>
    </location>
</feature>
<dbReference type="AlphaFoldDB" id="A0A8J4F238"/>
<accession>A0A8J4F238</accession>
<sequence>MNMVLMDSLVAPDRVGTTFASRHLFGVHRLNFHVSHQARMLIVRMGRNDGASGNRRRSSNRNRQKPEIADPITGNDLWYTDAPDLGPSINSNGSTHQQQQQGASSSNSSQFIDHGGSLSKRGGVRPSRPRRGRGPQEEEEAEEDVRGWWERPEERSLQAYAAPSLEAWQEERLQRAYASGRRKAQIQDLARELDVDRSVVIGWFKEFSLKPQSEREAVLAAFRGERTEAAPPLQDGNTDPADSAWRRGAASGIGTSAASRPDFGKSSSSPSAASPSASPSSSSSSAQGAAPTGFVPFYLRKQQGQDKQRRLRGEVVRTLEAVYDRTPFPSADVLRGLFELHRVTREVATEWFAARRAEDGITSSTQKRAGRVSLREKDRDLQGAFSGGGDEDDEGGDISSVAPSSSSLLSELGAARQQPPEEPTVVPLSRREMAALRSSLPSPTKHKGRQMADKLGIKTGPGAASTQIGNVQYIEEAVVASGTVDRVRASWRFRASTAAAGGGDEDADGSAAPPPPAAGGRRLRLRGRERVPRRRGASGSGAADYEEGGVDL</sequence>
<dbReference type="InterPro" id="IPR001356">
    <property type="entry name" value="HD"/>
</dbReference>
<dbReference type="EMBL" id="BNCO01000024">
    <property type="protein sequence ID" value="GIL56475.1"/>
    <property type="molecule type" value="Genomic_DNA"/>
</dbReference>
<feature type="region of interest" description="Disordered" evidence="1">
    <location>
        <begin position="360"/>
        <end position="428"/>
    </location>
</feature>
<dbReference type="GO" id="GO:0003677">
    <property type="term" value="F:DNA binding"/>
    <property type="evidence" value="ECO:0007669"/>
    <property type="project" value="InterPro"/>
</dbReference>
<dbReference type="CDD" id="cd00086">
    <property type="entry name" value="homeodomain"/>
    <property type="match status" value="1"/>
</dbReference>
<feature type="region of interest" description="Disordered" evidence="1">
    <location>
        <begin position="227"/>
        <end position="289"/>
    </location>
</feature>